<dbReference type="EMBL" id="GBBI01003446">
    <property type="protein sequence ID" value="JAC15266.1"/>
    <property type="molecule type" value="mRNA"/>
</dbReference>
<feature type="domain" description="HARP" evidence="7">
    <location>
        <begin position="76"/>
        <end position="150"/>
    </location>
</feature>
<dbReference type="GO" id="GO:0031297">
    <property type="term" value="P:replication fork processing"/>
    <property type="evidence" value="ECO:0007669"/>
    <property type="project" value="TreeGrafter"/>
</dbReference>
<dbReference type="Gene3D" id="3.40.50.10810">
    <property type="entry name" value="Tandem AAA-ATPase domain"/>
    <property type="match status" value="1"/>
</dbReference>
<evidence type="ECO:0000259" key="6">
    <source>
        <dbReference type="PROSITE" id="PS51194"/>
    </source>
</evidence>
<dbReference type="PROSITE" id="PS51194">
    <property type="entry name" value="HELICASE_CTER"/>
    <property type="match status" value="1"/>
</dbReference>
<feature type="domain" description="Helicase ATP-binding" evidence="5">
    <location>
        <begin position="192"/>
        <end position="349"/>
    </location>
</feature>
<protein>
    <submittedName>
        <fullName evidence="8">Putative chromatin remodeling protein harp/smarcal1 dead-box superfamily</fullName>
    </submittedName>
</protein>
<evidence type="ECO:0000256" key="1">
    <source>
        <dbReference type="ARBA" id="ARBA00004123"/>
    </source>
</evidence>
<dbReference type="Gene3D" id="3.40.50.300">
    <property type="entry name" value="P-loop containing nucleotide triphosphate hydrolases"/>
    <property type="match status" value="1"/>
</dbReference>
<dbReference type="Pfam" id="PF00271">
    <property type="entry name" value="Helicase_C"/>
    <property type="match status" value="1"/>
</dbReference>
<dbReference type="SMART" id="SM00487">
    <property type="entry name" value="DEXDc"/>
    <property type="match status" value="1"/>
</dbReference>
<dbReference type="SMART" id="SM00490">
    <property type="entry name" value="HELICc"/>
    <property type="match status" value="1"/>
</dbReference>
<dbReference type="GO" id="GO:0016787">
    <property type="term" value="F:hydrolase activity"/>
    <property type="evidence" value="ECO:0007669"/>
    <property type="project" value="UniProtKB-KW"/>
</dbReference>
<evidence type="ECO:0000256" key="4">
    <source>
        <dbReference type="PROSITE-ProRule" id="PRU00800"/>
    </source>
</evidence>
<dbReference type="CDD" id="cd18010">
    <property type="entry name" value="DEXHc_HARP_SMARCAL1"/>
    <property type="match status" value="1"/>
</dbReference>
<evidence type="ECO:0000313" key="8">
    <source>
        <dbReference type="EMBL" id="JAC15266.1"/>
    </source>
</evidence>
<dbReference type="GO" id="GO:0043596">
    <property type="term" value="C:nuclear replication fork"/>
    <property type="evidence" value="ECO:0007669"/>
    <property type="project" value="TreeGrafter"/>
</dbReference>
<dbReference type="Pfam" id="PF00176">
    <property type="entry name" value="SNF2-rel_dom"/>
    <property type="match status" value="1"/>
</dbReference>
<evidence type="ECO:0000256" key="3">
    <source>
        <dbReference type="ARBA" id="ARBA00023242"/>
    </source>
</evidence>
<dbReference type="CDD" id="cd18793">
    <property type="entry name" value="SF2_C_SNF"/>
    <property type="match status" value="1"/>
</dbReference>
<comment type="similarity">
    <text evidence="4">Belongs to the SNF2/RAD54 helicase family. SMARCAL1 subfamily.</text>
</comment>
<reference evidence="8" key="1">
    <citation type="journal article" date="2014" name="PLoS Negl. Trop. Dis.">
        <title>An updated insight into the Sialotranscriptome of Triatoma infestans: developmental stage and geographic variations.</title>
        <authorList>
            <person name="Schwarz A."/>
            <person name="Medrano-Mercado N."/>
            <person name="Schaub G.A."/>
            <person name="Struchiner C.J."/>
            <person name="Bargues M.D."/>
            <person name="Levy M.Z."/>
            <person name="Ribeiro J.M."/>
        </authorList>
    </citation>
    <scope>NUCLEOTIDE SEQUENCE</scope>
    <source>
        <strain evidence="8">Chile</strain>
        <tissue evidence="8">Salivary glands</tissue>
    </source>
</reference>
<feature type="domain" description="Helicase C-terminal" evidence="6">
    <location>
        <begin position="460"/>
        <end position="617"/>
    </location>
</feature>
<dbReference type="InterPro" id="IPR001650">
    <property type="entry name" value="Helicase_C-like"/>
</dbReference>
<dbReference type="InterPro" id="IPR027417">
    <property type="entry name" value="P-loop_NTPase"/>
</dbReference>
<organism evidence="8">
    <name type="scientific">Triatoma infestans</name>
    <name type="common">Assassin bug</name>
    <dbReference type="NCBI Taxonomy" id="30076"/>
    <lineage>
        <taxon>Eukaryota</taxon>
        <taxon>Metazoa</taxon>
        <taxon>Ecdysozoa</taxon>
        <taxon>Arthropoda</taxon>
        <taxon>Hexapoda</taxon>
        <taxon>Insecta</taxon>
        <taxon>Pterygota</taxon>
        <taxon>Neoptera</taxon>
        <taxon>Paraneoptera</taxon>
        <taxon>Hemiptera</taxon>
        <taxon>Heteroptera</taxon>
        <taxon>Panheteroptera</taxon>
        <taxon>Cimicomorpha</taxon>
        <taxon>Reduviidae</taxon>
        <taxon>Triatominae</taxon>
        <taxon>Triatoma</taxon>
    </lineage>
</organism>
<keyword evidence="3" id="KW-0539">Nucleus</keyword>
<dbReference type="InterPro" id="IPR000330">
    <property type="entry name" value="SNF2_N"/>
</dbReference>
<dbReference type="SUPFAM" id="SSF52540">
    <property type="entry name" value="P-loop containing nucleoside triphosphate hydrolases"/>
    <property type="match status" value="2"/>
</dbReference>
<comment type="subcellular location">
    <subcellularLocation>
        <location evidence="1">Nucleus</location>
    </subcellularLocation>
</comment>
<dbReference type="AlphaFoldDB" id="A0A023F2C8"/>
<evidence type="ECO:0000256" key="2">
    <source>
        <dbReference type="ARBA" id="ARBA00022801"/>
    </source>
</evidence>
<dbReference type="InterPro" id="IPR049730">
    <property type="entry name" value="SNF2/RAD54-like_C"/>
</dbReference>
<dbReference type="InterPro" id="IPR038718">
    <property type="entry name" value="SNF2-like_sf"/>
</dbReference>
<sequence length="660" mass="74659">TTIPNQQKSVLSAESAQNSSAFSIRSKPIQQQISNPPISSFFKTRSLSGNECLSKAVSTVSQKSNFQVNNKPKIWNVTTEAVTGTCSLISKDRFVVRIGYHKELIELCKTIPGKEYDPKNKVWSFPLEQYNKFKEVVAPLSPNVIIGNLPKAVLQNFMNRKGKTRDLQNVDISRIESTLLNSLFPFQKEGVQFGISMEGRCLIADDMGLGKTLQALGIADYYINDWPLLIVCPSSMRFQWEEEILRYLRKIPTYSVYVLQHSRDYVEKSAKVLIVSYDLMVKLKDFLVSYGVGVIILDESHCLKNIKTQRTKAALEIVKKCKRCILLTGTPALSRPAELFCQIKAVNPTLFKDMIEFGVRYCDGKQDKFGWNFNGSSHLEELKVLLDEMVMIRRLKCDVLDQLPSKIRQVVTLSSELIDSKNKAMKAFEKKLVQMGEKGKDRRSTLLAYFAETGKVKIKAICEYVEQLLEQGRKFLLFAHHREVLNAVCDLLENAKTYYIRIDGSVSAEDRKSVCDQFQLEDKFRVAVLSIKAANTGVTLTAAQLVVFAELFWNPGELIQAEDRAHRIGQKGSVLVHYLLAKGTADDQLWPLVQSKLNVLSQAGLSKDSEINVNTVKTQGKSQTTIMSFFSQMDDDVDENDLVNLMDELEGVPEKKKKYM</sequence>
<dbReference type="PROSITE" id="PS51192">
    <property type="entry name" value="HELICASE_ATP_BIND_1"/>
    <property type="match status" value="1"/>
</dbReference>
<feature type="non-terminal residue" evidence="8">
    <location>
        <position position="1"/>
    </location>
</feature>
<evidence type="ECO:0000259" key="5">
    <source>
        <dbReference type="PROSITE" id="PS51192"/>
    </source>
</evidence>
<dbReference type="InterPro" id="IPR014001">
    <property type="entry name" value="Helicase_ATP-bd"/>
</dbReference>
<dbReference type="PANTHER" id="PTHR45766:SF6">
    <property type="entry name" value="SWI_SNF-RELATED MATRIX-ASSOCIATED ACTIN-DEPENDENT REGULATOR OF CHROMATIN SUBFAMILY A-LIKE PROTEIN 1"/>
    <property type="match status" value="1"/>
</dbReference>
<dbReference type="PANTHER" id="PTHR45766">
    <property type="entry name" value="DNA ANNEALING HELICASE AND ENDONUCLEASE ZRANB3 FAMILY MEMBER"/>
    <property type="match status" value="1"/>
</dbReference>
<dbReference type="Pfam" id="PF07443">
    <property type="entry name" value="HARP"/>
    <property type="match status" value="1"/>
</dbReference>
<proteinExistence type="evidence at transcript level"/>
<dbReference type="GO" id="GO:0005524">
    <property type="term" value="F:ATP binding"/>
    <property type="evidence" value="ECO:0007669"/>
    <property type="project" value="InterPro"/>
</dbReference>
<name>A0A023F2C8_TRIIF</name>
<dbReference type="GO" id="GO:0006281">
    <property type="term" value="P:DNA repair"/>
    <property type="evidence" value="ECO:0007669"/>
    <property type="project" value="TreeGrafter"/>
</dbReference>
<keyword evidence="2" id="KW-0378">Hydrolase</keyword>
<evidence type="ECO:0000259" key="7">
    <source>
        <dbReference type="PROSITE" id="PS51467"/>
    </source>
</evidence>
<dbReference type="PROSITE" id="PS51467">
    <property type="entry name" value="HARP"/>
    <property type="match status" value="1"/>
</dbReference>
<accession>A0A023F2C8</accession>
<dbReference type="InterPro" id="IPR010003">
    <property type="entry name" value="HARP_dom"/>
</dbReference>